<dbReference type="EMBL" id="KE123930">
    <property type="protein sequence ID" value="EPB89788.1"/>
    <property type="molecule type" value="Genomic_DNA"/>
</dbReference>
<dbReference type="VEuPathDB" id="FungiDB:HMPREF1544_03451"/>
<feature type="non-terminal residue" evidence="2">
    <location>
        <position position="1"/>
    </location>
</feature>
<dbReference type="Proteomes" id="UP000014254">
    <property type="component" value="Unassembled WGS sequence"/>
</dbReference>
<protein>
    <submittedName>
        <fullName evidence="2">Uncharacterized protein</fullName>
    </submittedName>
</protein>
<name>S2K3D0_MUCC1</name>
<proteinExistence type="predicted"/>
<feature type="region of interest" description="Disordered" evidence="1">
    <location>
        <begin position="1"/>
        <end position="46"/>
    </location>
</feature>
<accession>S2K3D0</accession>
<dbReference type="InParanoid" id="S2K3D0"/>
<evidence type="ECO:0000313" key="3">
    <source>
        <dbReference type="Proteomes" id="UP000014254"/>
    </source>
</evidence>
<gene>
    <name evidence="2" type="ORF">HMPREF1544_03451</name>
</gene>
<organism evidence="2 3">
    <name type="scientific">Mucor circinelloides f. circinelloides (strain 1006PhL)</name>
    <name type="common">Mucormycosis agent</name>
    <name type="synonym">Calyptromyces circinelloides</name>
    <dbReference type="NCBI Taxonomy" id="1220926"/>
    <lineage>
        <taxon>Eukaryota</taxon>
        <taxon>Fungi</taxon>
        <taxon>Fungi incertae sedis</taxon>
        <taxon>Mucoromycota</taxon>
        <taxon>Mucoromycotina</taxon>
        <taxon>Mucoromycetes</taxon>
        <taxon>Mucorales</taxon>
        <taxon>Mucorineae</taxon>
        <taxon>Mucoraceae</taxon>
        <taxon>Mucor</taxon>
    </lineage>
</organism>
<reference evidence="3" key="1">
    <citation type="submission" date="2013-05" db="EMBL/GenBank/DDBJ databases">
        <title>The Genome sequence of Mucor circinelloides f. circinelloides 1006PhL.</title>
        <authorList>
            <consortium name="The Broad Institute Genomics Platform"/>
            <person name="Cuomo C."/>
            <person name="Earl A."/>
            <person name="Findley K."/>
            <person name="Lee S.C."/>
            <person name="Walker B."/>
            <person name="Young S."/>
            <person name="Zeng Q."/>
            <person name="Gargeya S."/>
            <person name="Fitzgerald M."/>
            <person name="Haas B."/>
            <person name="Abouelleil A."/>
            <person name="Allen A.W."/>
            <person name="Alvarado L."/>
            <person name="Arachchi H.M."/>
            <person name="Berlin A.M."/>
            <person name="Chapman S.B."/>
            <person name="Gainer-Dewar J."/>
            <person name="Goldberg J."/>
            <person name="Griggs A."/>
            <person name="Gujja S."/>
            <person name="Hansen M."/>
            <person name="Howarth C."/>
            <person name="Imamovic A."/>
            <person name="Ireland A."/>
            <person name="Larimer J."/>
            <person name="McCowan C."/>
            <person name="Murphy C."/>
            <person name="Pearson M."/>
            <person name="Poon T.W."/>
            <person name="Priest M."/>
            <person name="Roberts A."/>
            <person name="Saif S."/>
            <person name="Shea T."/>
            <person name="Sisk P."/>
            <person name="Sykes S."/>
            <person name="Wortman J."/>
            <person name="Nusbaum C."/>
            <person name="Birren B."/>
        </authorList>
    </citation>
    <scope>NUCLEOTIDE SEQUENCE [LARGE SCALE GENOMIC DNA]</scope>
    <source>
        <strain evidence="3">1006PhL</strain>
    </source>
</reference>
<keyword evidence="3" id="KW-1185">Reference proteome</keyword>
<dbReference type="AlphaFoldDB" id="S2K3D0"/>
<sequence>QNVSDYEPEEEEEDEEEEDMEEEEEETEEEEEKDNGIEDDDDNNNNYSNIQLWIITYTLHLYTSRQVGPYPLVPTTLNPKV</sequence>
<feature type="compositionally biased region" description="Acidic residues" evidence="1">
    <location>
        <begin position="1"/>
        <end position="43"/>
    </location>
</feature>
<evidence type="ECO:0000256" key="1">
    <source>
        <dbReference type="SAM" id="MobiDB-lite"/>
    </source>
</evidence>
<evidence type="ECO:0000313" key="2">
    <source>
        <dbReference type="EMBL" id="EPB89788.1"/>
    </source>
</evidence>